<dbReference type="GeneID" id="93094739"/>
<name>A0A087C215_9BIFI</name>
<evidence type="ECO:0000256" key="3">
    <source>
        <dbReference type="SAM" id="Phobius"/>
    </source>
</evidence>
<reference evidence="4 5" key="1">
    <citation type="submission" date="2014-03" db="EMBL/GenBank/DDBJ databases">
        <title>Genomics of Bifidobacteria.</title>
        <authorList>
            <person name="Ventura M."/>
            <person name="Milani C."/>
            <person name="Lugli G.A."/>
        </authorList>
    </citation>
    <scope>NUCLEOTIDE SEQUENCE [LARGE SCALE GENOMIC DNA]</scope>
    <source>
        <strain evidence="4 5">DSM 21395</strain>
    </source>
</reference>
<comment type="similarity">
    <text evidence="1">Belongs to the UPF0749 family.</text>
</comment>
<dbReference type="Gene3D" id="3.30.70.1880">
    <property type="entry name" value="Protein of unknown function DUF881"/>
    <property type="match status" value="1"/>
</dbReference>
<dbReference type="PANTHER" id="PTHR37313:SF4">
    <property type="entry name" value="CONSERVED MEMBRANE PROTEIN-RELATED"/>
    <property type="match status" value="1"/>
</dbReference>
<dbReference type="InterPro" id="IPR010273">
    <property type="entry name" value="DUF881"/>
</dbReference>
<dbReference type="OrthoDB" id="3214641at2"/>
<keyword evidence="3" id="KW-0812">Transmembrane</keyword>
<keyword evidence="5" id="KW-1185">Reference proteome</keyword>
<feature type="transmembrane region" description="Helical" evidence="3">
    <location>
        <begin position="15"/>
        <end position="32"/>
    </location>
</feature>
<proteinExistence type="inferred from homology"/>
<gene>
    <name evidence="4" type="ORF">BMON_1004</name>
</gene>
<protein>
    <submittedName>
        <fullName evidence="4">Membrane spanning protein</fullName>
    </submittedName>
</protein>
<keyword evidence="3" id="KW-1133">Transmembrane helix</keyword>
<dbReference type="eggNOG" id="COG3879">
    <property type="taxonomic scope" value="Bacteria"/>
</dbReference>
<comment type="caution">
    <text evidence="4">The sequence shown here is derived from an EMBL/GenBank/DDBJ whole genome shotgun (WGS) entry which is preliminary data.</text>
</comment>
<feature type="compositionally biased region" description="Low complexity" evidence="2">
    <location>
        <begin position="80"/>
        <end position="93"/>
    </location>
</feature>
<evidence type="ECO:0000256" key="1">
    <source>
        <dbReference type="ARBA" id="ARBA00009108"/>
    </source>
</evidence>
<sequence>MVKRTGKHGVQRSKLGDAAVFVVVALTGYLLMTNVRVNRTTTVTSDTAQLVEQRVATVNGLQKDVNDLSSQINALNKITDSGSSDSSDDAGSGTVLPGVRGPGVSITLDDSPLWEQAVSDSGSAVNINDYVIHQQDIEAVVNALWHGGAEVMMIQDQRVLFNSAVICTGNILTLQGKKYSPPYTVSAIGNTDDMLAAIDKSKAISTYKQYVRAFGLGWKVETKNLEFPQAAVLQPLRYATVNHGNGTHDKSTGESGK</sequence>
<dbReference type="STRING" id="1437603.GCA_000771525_01729"/>
<dbReference type="AlphaFoldDB" id="A0A087C215"/>
<dbReference type="GO" id="GO:0005886">
    <property type="term" value="C:plasma membrane"/>
    <property type="evidence" value="ECO:0007669"/>
    <property type="project" value="TreeGrafter"/>
</dbReference>
<dbReference type="EMBL" id="JGZE01000008">
    <property type="protein sequence ID" value="KFI77315.1"/>
    <property type="molecule type" value="Genomic_DNA"/>
</dbReference>
<dbReference type="Pfam" id="PF05949">
    <property type="entry name" value="DUF881"/>
    <property type="match status" value="1"/>
</dbReference>
<organism evidence="4 5">
    <name type="scientific">Bifidobacterium mongoliense DSM 21395</name>
    <dbReference type="NCBI Taxonomy" id="1437603"/>
    <lineage>
        <taxon>Bacteria</taxon>
        <taxon>Bacillati</taxon>
        <taxon>Actinomycetota</taxon>
        <taxon>Actinomycetes</taxon>
        <taxon>Bifidobacteriales</taxon>
        <taxon>Bifidobacteriaceae</taxon>
        <taxon>Bifidobacterium</taxon>
    </lineage>
</organism>
<evidence type="ECO:0000313" key="5">
    <source>
        <dbReference type="Proteomes" id="UP000029082"/>
    </source>
</evidence>
<accession>A0A087C215</accession>
<evidence type="ECO:0000313" key="4">
    <source>
        <dbReference type="EMBL" id="KFI77315.1"/>
    </source>
</evidence>
<feature type="region of interest" description="Disordered" evidence="2">
    <location>
        <begin position="79"/>
        <end position="102"/>
    </location>
</feature>
<evidence type="ECO:0000256" key="2">
    <source>
        <dbReference type="SAM" id="MobiDB-lite"/>
    </source>
</evidence>
<dbReference type="Proteomes" id="UP000029082">
    <property type="component" value="Unassembled WGS sequence"/>
</dbReference>
<dbReference type="PANTHER" id="PTHR37313">
    <property type="entry name" value="UPF0749 PROTEIN RV1825"/>
    <property type="match status" value="1"/>
</dbReference>
<keyword evidence="3" id="KW-0472">Membrane</keyword>
<dbReference type="RefSeq" id="WP_033512948.1">
    <property type="nucleotide sequence ID" value="NZ_JDUO01000008.1"/>
</dbReference>